<dbReference type="Proteomes" id="UP000195105">
    <property type="component" value="Unassembled WGS sequence"/>
</dbReference>
<gene>
    <name evidence="1" type="ORF">CA983_11770</name>
</gene>
<proteinExistence type="predicted"/>
<accession>A0A243S643</accession>
<dbReference type="RefSeq" id="WP_086600840.1">
    <property type="nucleotide sequence ID" value="NZ_NGFN01000054.1"/>
</dbReference>
<sequence length="182" mass="19202">MTTPTTDSPARVRRIYDGHAGLYAPSVVTEAAALLDAYLATAEEHGLDRKAADDEGWLALAAAEAVARKYGRPATERTSTELHQLVRELTAALTAEGLEVVPTPVRMGVGVAPLPGGPTWGMNGGLAVALYTDSAWELMVNATRTTSYTIHAPATAAGAAEVAQMVHGVLRGDIPDPFRRNR</sequence>
<evidence type="ECO:0000313" key="2">
    <source>
        <dbReference type="Proteomes" id="UP000195105"/>
    </source>
</evidence>
<organism evidence="1 2">
    <name type="scientific">Streptomyces swartbergensis</name>
    <dbReference type="NCBI Taxonomy" id="487165"/>
    <lineage>
        <taxon>Bacteria</taxon>
        <taxon>Bacillati</taxon>
        <taxon>Actinomycetota</taxon>
        <taxon>Actinomycetes</taxon>
        <taxon>Kitasatosporales</taxon>
        <taxon>Streptomycetaceae</taxon>
        <taxon>Streptomyces</taxon>
    </lineage>
</organism>
<reference evidence="1 2" key="1">
    <citation type="submission" date="2017-05" db="EMBL/GenBank/DDBJ databases">
        <title>Biotechnological potential of actinobacteria isolated from South African environments.</title>
        <authorList>
            <person name="Le Roes-Hill M."/>
            <person name="Prins A."/>
            <person name="Durrell K.A."/>
        </authorList>
    </citation>
    <scope>NUCLEOTIDE SEQUENCE [LARGE SCALE GENOMIC DNA]</scope>
    <source>
        <strain evidence="1 2">HMC13</strain>
    </source>
</reference>
<name>A0A243S643_9ACTN</name>
<keyword evidence="2" id="KW-1185">Reference proteome</keyword>
<protein>
    <submittedName>
        <fullName evidence="1">Uncharacterized protein</fullName>
    </submittedName>
</protein>
<dbReference type="EMBL" id="NGFN01000054">
    <property type="protein sequence ID" value="OUD03003.1"/>
    <property type="molecule type" value="Genomic_DNA"/>
</dbReference>
<dbReference type="AlphaFoldDB" id="A0A243S643"/>
<evidence type="ECO:0000313" key="1">
    <source>
        <dbReference type="EMBL" id="OUD03003.1"/>
    </source>
</evidence>
<comment type="caution">
    <text evidence="1">The sequence shown here is derived from an EMBL/GenBank/DDBJ whole genome shotgun (WGS) entry which is preliminary data.</text>
</comment>